<organism evidence="4 5">
    <name type="scientific">Gordonibacter massiliensis</name>
    <name type="common">ex Traore et al. 2017</name>
    <dbReference type="NCBI Taxonomy" id="1841863"/>
    <lineage>
        <taxon>Bacteria</taxon>
        <taxon>Bacillati</taxon>
        <taxon>Actinomycetota</taxon>
        <taxon>Coriobacteriia</taxon>
        <taxon>Eggerthellales</taxon>
        <taxon>Eggerthellaceae</taxon>
        <taxon>Gordonibacter</taxon>
    </lineage>
</organism>
<keyword evidence="5" id="KW-1185">Reference proteome</keyword>
<evidence type="ECO:0000313" key="5">
    <source>
        <dbReference type="Proteomes" id="UP000587396"/>
    </source>
</evidence>
<dbReference type="GO" id="GO:0016747">
    <property type="term" value="F:acyltransferase activity, transferring groups other than amino-acyl groups"/>
    <property type="evidence" value="ECO:0007669"/>
    <property type="project" value="InterPro"/>
</dbReference>
<evidence type="ECO:0000256" key="1">
    <source>
        <dbReference type="ARBA" id="ARBA00022679"/>
    </source>
</evidence>
<gene>
    <name evidence="4" type="ORF">H7313_05075</name>
</gene>
<dbReference type="Pfam" id="PF00583">
    <property type="entry name" value="Acetyltransf_1"/>
    <property type="match status" value="1"/>
</dbReference>
<dbReference type="AlphaFoldDB" id="A0A842JE02"/>
<dbReference type="InterPro" id="IPR016181">
    <property type="entry name" value="Acyl_CoA_acyltransferase"/>
</dbReference>
<proteinExistence type="predicted"/>
<dbReference type="EMBL" id="JACMSE010000002">
    <property type="protein sequence ID" value="MBC2888721.1"/>
    <property type="molecule type" value="Genomic_DNA"/>
</dbReference>
<dbReference type="SUPFAM" id="SSF55729">
    <property type="entry name" value="Acyl-CoA N-acyltransferases (Nat)"/>
    <property type="match status" value="1"/>
</dbReference>
<dbReference type="Proteomes" id="UP000587396">
    <property type="component" value="Unassembled WGS sequence"/>
</dbReference>
<name>A0A842JE02_9ACTN</name>
<keyword evidence="2" id="KW-0012">Acyltransferase</keyword>
<keyword evidence="1 4" id="KW-0808">Transferase</keyword>
<dbReference type="PANTHER" id="PTHR43877">
    <property type="entry name" value="AMINOALKYLPHOSPHONATE N-ACETYLTRANSFERASE-RELATED-RELATED"/>
    <property type="match status" value="1"/>
</dbReference>
<evidence type="ECO:0000313" key="4">
    <source>
        <dbReference type="EMBL" id="MBC2888721.1"/>
    </source>
</evidence>
<dbReference type="InterPro" id="IPR000182">
    <property type="entry name" value="GNAT_dom"/>
</dbReference>
<evidence type="ECO:0000256" key="2">
    <source>
        <dbReference type="ARBA" id="ARBA00023315"/>
    </source>
</evidence>
<comment type="caution">
    <text evidence="4">The sequence shown here is derived from an EMBL/GenBank/DDBJ whole genome shotgun (WGS) entry which is preliminary data.</text>
</comment>
<reference evidence="4 5" key="1">
    <citation type="submission" date="2020-08" db="EMBL/GenBank/DDBJ databases">
        <authorList>
            <person name="Liu C."/>
            <person name="Sun Q."/>
        </authorList>
    </citation>
    <scope>NUCLEOTIDE SEQUENCE [LARGE SCALE GENOMIC DNA]</scope>
    <source>
        <strain evidence="4 5">N22</strain>
    </source>
</reference>
<dbReference type="CDD" id="cd04301">
    <property type="entry name" value="NAT_SF"/>
    <property type="match status" value="1"/>
</dbReference>
<dbReference type="InterPro" id="IPR050832">
    <property type="entry name" value="Bact_Acetyltransf"/>
</dbReference>
<sequence>MTIEFVAVETPEDRQRLAALADEIWHEYWPALIGESQTDYMVEQFQSLEAIERDMAEHGYEYWFLRADDGRIAGYTGGRPEPETNRFFISKIYLLAEERGHGFASQTIRFYENLCRERGFEAMYLTVNKHNDLGVRAYRGKGFETIDSVETDIGQGFIMDDFVMEKRVD</sequence>
<dbReference type="PANTHER" id="PTHR43877:SF2">
    <property type="entry name" value="AMINOALKYLPHOSPHONATE N-ACETYLTRANSFERASE-RELATED"/>
    <property type="match status" value="1"/>
</dbReference>
<dbReference type="RefSeq" id="WP_185904654.1">
    <property type="nucleotide sequence ID" value="NZ_JAASIO010000007.1"/>
</dbReference>
<dbReference type="Gene3D" id="3.40.630.30">
    <property type="match status" value="1"/>
</dbReference>
<feature type="domain" description="N-acetyltransferase" evidence="3">
    <location>
        <begin position="3"/>
        <end position="169"/>
    </location>
</feature>
<protein>
    <submittedName>
        <fullName evidence="4">GNAT family N-acetyltransferase</fullName>
    </submittedName>
</protein>
<dbReference type="PROSITE" id="PS51186">
    <property type="entry name" value="GNAT"/>
    <property type="match status" value="1"/>
</dbReference>
<evidence type="ECO:0000259" key="3">
    <source>
        <dbReference type="PROSITE" id="PS51186"/>
    </source>
</evidence>
<accession>A0A842JE02</accession>